<reference evidence="2 3" key="1">
    <citation type="submission" date="2024-08" db="EMBL/GenBank/DDBJ databases">
        <title>Insights into the chromosomal genome structure of Flemingia macrophylla.</title>
        <authorList>
            <person name="Ding Y."/>
            <person name="Zhao Y."/>
            <person name="Bi W."/>
            <person name="Wu M."/>
            <person name="Zhao G."/>
            <person name="Gong Y."/>
            <person name="Li W."/>
            <person name="Zhang P."/>
        </authorList>
    </citation>
    <scope>NUCLEOTIDE SEQUENCE [LARGE SCALE GENOMIC DNA]</scope>
    <source>
        <strain evidence="2">DYQJB</strain>
        <tissue evidence="2">Leaf</tissue>
    </source>
</reference>
<evidence type="ECO:0000256" key="1">
    <source>
        <dbReference type="SAM" id="MobiDB-lite"/>
    </source>
</evidence>
<gene>
    <name evidence="2" type="ORF">Fmac_004044</name>
</gene>
<proteinExistence type="predicted"/>
<name>A0ABD1N3V4_9FABA</name>
<dbReference type="AlphaFoldDB" id="A0ABD1N3V4"/>
<protein>
    <submittedName>
        <fullName evidence="2">Uncharacterized protein</fullName>
    </submittedName>
</protein>
<dbReference type="EMBL" id="JBGMDY010000002">
    <property type="protein sequence ID" value="KAL2342759.1"/>
    <property type="molecule type" value="Genomic_DNA"/>
</dbReference>
<comment type="caution">
    <text evidence="2">The sequence shown here is derived from an EMBL/GenBank/DDBJ whole genome shotgun (WGS) entry which is preliminary data.</text>
</comment>
<organism evidence="2 3">
    <name type="scientific">Flemingia macrophylla</name>
    <dbReference type="NCBI Taxonomy" id="520843"/>
    <lineage>
        <taxon>Eukaryota</taxon>
        <taxon>Viridiplantae</taxon>
        <taxon>Streptophyta</taxon>
        <taxon>Embryophyta</taxon>
        <taxon>Tracheophyta</taxon>
        <taxon>Spermatophyta</taxon>
        <taxon>Magnoliopsida</taxon>
        <taxon>eudicotyledons</taxon>
        <taxon>Gunneridae</taxon>
        <taxon>Pentapetalae</taxon>
        <taxon>rosids</taxon>
        <taxon>fabids</taxon>
        <taxon>Fabales</taxon>
        <taxon>Fabaceae</taxon>
        <taxon>Papilionoideae</taxon>
        <taxon>50 kb inversion clade</taxon>
        <taxon>NPAAA clade</taxon>
        <taxon>indigoferoid/millettioid clade</taxon>
        <taxon>Phaseoleae</taxon>
        <taxon>Flemingia</taxon>
    </lineage>
</organism>
<keyword evidence="3" id="KW-1185">Reference proteome</keyword>
<feature type="compositionally biased region" description="Low complexity" evidence="1">
    <location>
        <begin position="211"/>
        <end position="224"/>
    </location>
</feature>
<evidence type="ECO:0000313" key="2">
    <source>
        <dbReference type="EMBL" id="KAL2342759.1"/>
    </source>
</evidence>
<accession>A0ABD1N3V4</accession>
<evidence type="ECO:0000313" key="3">
    <source>
        <dbReference type="Proteomes" id="UP001603857"/>
    </source>
</evidence>
<feature type="compositionally biased region" description="Polar residues" evidence="1">
    <location>
        <begin position="193"/>
        <end position="210"/>
    </location>
</feature>
<feature type="region of interest" description="Disordered" evidence="1">
    <location>
        <begin position="193"/>
        <end position="234"/>
    </location>
</feature>
<sequence>MAATAIEVRQTAATASEVRRMATTASEVRRTAATAIEVRRTAVTVSEVRLTAARRSEGFCFHLCDETNTQTKRLRQRQGVSRFRDILDLHDDKDKKKALKTVSTLSGGEIFCHNCGKTTTSRHIGYRSCNLLNTNRSEAASCAGGSESSPLDPVQEEKLRNQSWIVAAGGITNKGRLYGVGKVGSMLRLEETFTNPSSSHDAQSFLQQQTDEPPVDQNQDDQQPLPSPHYGDDY</sequence>
<dbReference type="Proteomes" id="UP001603857">
    <property type="component" value="Unassembled WGS sequence"/>
</dbReference>